<evidence type="ECO:0000256" key="1">
    <source>
        <dbReference type="ARBA" id="ARBA00004651"/>
    </source>
</evidence>
<dbReference type="PANTHER" id="PTHR32196">
    <property type="entry name" value="ABC TRANSPORTER PERMEASE PROTEIN YPHD-RELATED-RELATED"/>
    <property type="match status" value="1"/>
</dbReference>
<dbReference type="Proteomes" id="UP000649604">
    <property type="component" value="Unassembled WGS sequence"/>
</dbReference>
<feature type="transmembrane region" description="Helical" evidence="9">
    <location>
        <begin position="246"/>
        <end position="264"/>
    </location>
</feature>
<dbReference type="AlphaFoldDB" id="A0A9D5Q6Q9"/>
<accession>A0A9D5Q6Q9</accession>
<evidence type="ECO:0000256" key="7">
    <source>
        <dbReference type="ARBA" id="ARBA00023136"/>
    </source>
</evidence>
<dbReference type="PANTHER" id="PTHR32196:SF71">
    <property type="entry name" value="AUTOINDUCER 2 IMPORT SYSTEM PERMEASE PROTEIN LSRD"/>
    <property type="match status" value="1"/>
</dbReference>
<evidence type="ECO:0000256" key="6">
    <source>
        <dbReference type="ARBA" id="ARBA00022989"/>
    </source>
</evidence>
<keyword evidence="6 9" id="KW-1133">Transmembrane helix</keyword>
<protein>
    <recommendedName>
        <fullName evidence="8">Autoinducer 2 import system permease protein LsrD</fullName>
    </recommendedName>
</protein>
<feature type="transmembrane region" description="Helical" evidence="9">
    <location>
        <begin position="135"/>
        <end position="154"/>
    </location>
</feature>
<keyword evidence="4" id="KW-0997">Cell inner membrane</keyword>
<dbReference type="InterPro" id="IPR001851">
    <property type="entry name" value="ABC_transp_permease"/>
</dbReference>
<feature type="transmembrane region" description="Helical" evidence="9">
    <location>
        <begin position="12"/>
        <end position="36"/>
    </location>
</feature>
<feature type="transmembrane region" description="Helical" evidence="9">
    <location>
        <begin position="75"/>
        <end position="93"/>
    </location>
</feature>
<feature type="transmembrane region" description="Helical" evidence="9">
    <location>
        <begin position="160"/>
        <end position="186"/>
    </location>
</feature>
<keyword evidence="5 9" id="KW-0812">Transmembrane</keyword>
<feature type="transmembrane region" description="Helical" evidence="9">
    <location>
        <begin position="42"/>
        <end position="63"/>
    </location>
</feature>
<keyword evidence="7 9" id="KW-0472">Membrane</keyword>
<evidence type="ECO:0000313" key="10">
    <source>
        <dbReference type="EMBL" id="MBD3325497.1"/>
    </source>
</evidence>
<feature type="transmembrane region" description="Helical" evidence="9">
    <location>
        <begin position="105"/>
        <end position="128"/>
    </location>
</feature>
<organism evidence="10 11">
    <name type="scientific">candidate division KSB3 bacterium</name>
    <dbReference type="NCBI Taxonomy" id="2044937"/>
    <lineage>
        <taxon>Bacteria</taxon>
        <taxon>candidate division KSB3</taxon>
    </lineage>
</organism>
<evidence type="ECO:0000256" key="8">
    <source>
        <dbReference type="ARBA" id="ARBA00039381"/>
    </source>
</evidence>
<gene>
    <name evidence="10" type="ORF">GF339_12980</name>
</gene>
<evidence type="ECO:0000256" key="3">
    <source>
        <dbReference type="ARBA" id="ARBA00022475"/>
    </source>
</evidence>
<reference evidence="10" key="1">
    <citation type="submission" date="2019-11" db="EMBL/GenBank/DDBJ databases">
        <title>Microbial mats filling the niche in hypersaline microbial mats.</title>
        <authorList>
            <person name="Wong H.L."/>
            <person name="Macleod F.I."/>
            <person name="White R.A. III"/>
            <person name="Burns B.P."/>
        </authorList>
    </citation>
    <scope>NUCLEOTIDE SEQUENCE</scope>
    <source>
        <strain evidence="10">Rbin_158</strain>
    </source>
</reference>
<feature type="transmembrane region" description="Helical" evidence="9">
    <location>
        <begin position="215"/>
        <end position="234"/>
    </location>
</feature>
<evidence type="ECO:0000256" key="9">
    <source>
        <dbReference type="SAM" id="Phobius"/>
    </source>
</evidence>
<feature type="transmembrane region" description="Helical" evidence="9">
    <location>
        <begin position="271"/>
        <end position="290"/>
    </location>
</feature>
<dbReference type="GO" id="GO:0022857">
    <property type="term" value="F:transmembrane transporter activity"/>
    <property type="evidence" value="ECO:0007669"/>
    <property type="project" value="InterPro"/>
</dbReference>
<evidence type="ECO:0000256" key="4">
    <source>
        <dbReference type="ARBA" id="ARBA00022519"/>
    </source>
</evidence>
<evidence type="ECO:0000313" key="11">
    <source>
        <dbReference type="Proteomes" id="UP000649604"/>
    </source>
</evidence>
<name>A0A9D5Q6Q9_9BACT</name>
<keyword evidence="2" id="KW-0813">Transport</keyword>
<evidence type="ECO:0000256" key="5">
    <source>
        <dbReference type="ARBA" id="ARBA00022692"/>
    </source>
</evidence>
<comment type="caution">
    <text evidence="10">The sequence shown here is derived from an EMBL/GenBank/DDBJ whole genome shotgun (WGS) entry which is preliminary data.</text>
</comment>
<dbReference type="GO" id="GO:0005886">
    <property type="term" value="C:plasma membrane"/>
    <property type="evidence" value="ECO:0007669"/>
    <property type="project" value="UniProtKB-SubCell"/>
</dbReference>
<keyword evidence="3" id="KW-1003">Cell membrane</keyword>
<evidence type="ECO:0000256" key="2">
    <source>
        <dbReference type="ARBA" id="ARBA00022448"/>
    </source>
</evidence>
<feature type="transmembrane region" description="Helical" evidence="9">
    <location>
        <begin position="296"/>
        <end position="315"/>
    </location>
</feature>
<dbReference type="Pfam" id="PF02653">
    <property type="entry name" value="BPD_transp_2"/>
    <property type="match status" value="1"/>
</dbReference>
<comment type="subcellular location">
    <subcellularLocation>
        <location evidence="1">Cell membrane</location>
        <topology evidence="1">Multi-pass membrane protein</topology>
    </subcellularLocation>
</comment>
<sequence length="329" mass="35340">MRSIRASSGRQQWQLVLLENLSWILIIVFYVLFAILRPVGMLKWSTVIFILYSSLPLGLLVFGEGICLMSGRLDLSIAQMTGFVAMLSALILTKWVPGIPAPLDVLVPVLLGAACGFFNGFLVGVLSLNPFLATMGTFIAFDGATLLLQSYPIYEGFSDFYLALGGIDYVAIPIALILLVILQIVLVATRFGTHIYAVGGNADSSKMLGINPNRMYVAIYTLSGVFAGLSALFYTGFLHAVPPGLADGNVFLAFAGAIIGGISLEGGRGSMLNAFAGVLFLGVVEAGLAMFNVSPFLRKVIYGVLVILAILLNRYRNTLRDRILIPKSS</sequence>
<proteinExistence type="predicted"/>
<dbReference type="CDD" id="cd06579">
    <property type="entry name" value="TM_PBP1_transp_AraH_like"/>
    <property type="match status" value="1"/>
</dbReference>
<dbReference type="EMBL" id="WJJP01000422">
    <property type="protein sequence ID" value="MBD3325497.1"/>
    <property type="molecule type" value="Genomic_DNA"/>
</dbReference>